<evidence type="ECO:0000256" key="8">
    <source>
        <dbReference type="ARBA" id="ARBA00035655"/>
    </source>
</evidence>
<feature type="transmembrane region" description="Helical" evidence="9">
    <location>
        <begin position="152"/>
        <end position="174"/>
    </location>
</feature>
<accession>A0A0L6W0Q0</accession>
<dbReference type="Pfam" id="PF04143">
    <property type="entry name" value="Sulf_transp"/>
    <property type="match status" value="1"/>
</dbReference>
<organism evidence="10 11">
    <name type="scientific">Thermincola ferriacetica</name>
    <dbReference type="NCBI Taxonomy" id="281456"/>
    <lineage>
        <taxon>Bacteria</taxon>
        <taxon>Bacillati</taxon>
        <taxon>Bacillota</taxon>
        <taxon>Clostridia</taxon>
        <taxon>Eubacteriales</taxon>
        <taxon>Thermincolaceae</taxon>
        <taxon>Thermincola</taxon>
    </lineage>
</organism>
<dbReference type="RefSeq" id="WP_052218375.1">
    <property type="nucleotide sequence ID" value="NZ_LGTE01000016.1"/>
</dbReference>
<evidence type="ECO:0000256" key="5">
    <source>
        <dbReference type="ARBA" id="ARBA00022692"/>
    </source>
</evidence>
<keyword evidence="11" id="KW-1185">Reference proteome</keyword>
<dbReference type="GO" id="GO:0005886">
    <property type="term" value="C:plasma membrane"/>
    <property type="evidence" value="ECO:0007669"/>
    <property type="project" value="UniProtKB-SubCell"/>
</dbReference>
<name>A0A0L6W0Q0_9FIRM</name>
<evidence type="ECO:0000256" key="2">
    <source>
        <dbReference type="ARBA" id="ARBA00022448"/>
    </source>
</evidence>
<reference evidence="11" key="1">
    <citation type="submission" date="2015-07" db="EMBL/GenBank/DDBJ databases">
        <title>Complete Genome of Thermincola ferriacetica strain Z-0001T.</title>
        <authorList>
            <person name="Lusk B."/>
            <person name="Badalamenti J.P."/>
            <person name="Parameswaran P."/>
            <person name="Bond D.R."/>
            <person name="Torres C.I."/>
        </authorList>
    </citation>
    <scope>NUCLEOTIDE SEQUENCE [LARGE SCALE GENOMIC DNA]</scope>
    <source>
        <strain evidence="11">Z-0001</strain>
    </source>
</reference>
<feature type="transmembrane region" description="Helical" evidence="9">
    <location>
        <begin position="86"/>
        <end position="105"/>
    </location>
</feature>
<feature type="transmembrane region" description="Helical" evidence="9">
    <location>
        <begin position="12"/>
        <end position="36"/>
    </location>
</feature>
<proteinExistence type="inferred from homology"/>
<evidence type="ECO:0000256" key="6">
    <source>
        <dbReference type="ARBA" id="ARBA00022989"/>
    </source>
</evidence>
<evidence type="ECO:0000313" key="11">
    <source>
        <dbReference type="Proteomes" id="UP000037175"/>
    </source>
</evidence>
<keyword evidence="7 9" id="KW-0472">Membrane</keyword>
<sequence>MKSKQFDLKWLLGSFWPDWVGGILLALLNILLTAIYKPWGVTSTITDWGMRIWALLGGHPEKWVDYLKEADYNFLSKHPFFSEETILNLGVITGVLFASALAAQFRIKLPRGYRQLVLGLTGGILMGYGARLAAGCNIGAVVGGIASQSLHGWIAGIFLFFGALAGSMVLKYFFMRTR</sequence>
<keyword evidence="3" id="KW-1003">Cell membrane</keyword>
<dbReference type="InterPro" id="IPR007272">
    <property type="entry name" value="Sulf_transp_TsuA/YedE"/>
</dbReference>
<dbReference type="EMBL" id="LGTE01000016">
    <property type="protein sequence ID" value="KNZ69110.1"/>
    <property type="molecule type" value="Genomic_DNA"/>
</dbReference>
<keyword evidence="4" id="KW-0997">Cell inner membrane</keyword>
<comment type="similarity">
    <text evidence="8">Belongs to the TsuA/YedE (TC 9.B.102) family.</text>
</comment>
<protein>
    <submittedName>
        <fullName evidence="10">Uncharacterized protein</fullName>
    </submittedName>
</protein>
<keyword evidence="6 9" id="KW-1133">Transmembrane helix</keyword>
<gene>
    <name evidence="10" type="ORF">Tfer_2214</name>
</gene>
<evidence type="ECO:0000256" key="9">
    <source>
        <dbReference type="SAM" id="Phobius"/>
    </source>
</evidence>
<evidence type="ECO:0000313" key="10">
    <source>
        <dbReference type="EMBL" id="KNZ69110.1"/>
    </source>
</evidence>
<dbReference type="PATRIC" id="fig|281456.6.peg.2340"/>
<evidence type="ECO:0000256" key="1">
    <source>
        <dbReference type="ARBA" id="ARBA00004429"/>
    </source>
</evidence>
<feature type="transmembrane region" description="Helical" evidence="9">
    <location>
        <begin position="117"/>
        <end position="146"/>
    </location>
</feature>
<comment type="subcellular location">
    <subcellularLocation>
        <location evidence="1">Cell inner membrane</location>
        <topology evidence="1">Multi-pass membrane protein</topology>
    </subcellularLocation>
</comment>
<evidence type="ECO:0000256" key="4">
    <source>
        <dbReference type="ARBA" id="ARBA00022519"/>
    </source>
</evidence>
<keyword evidence="5 9" id="KW-0812">Transmembrane</keyword>
<dbReference type="PANTHER" id="PTHR30574">
    <property type="entry name" value="INNER MEMBRANE PROTEIN YEDE"/>
    <property type="match status" value="1"/>
</dbReference>
<keyword evidence="2" id="KW-0813">Transport</keyword>
<dbReference type="AlphaFoldDB" id="A0A0L6W0Q0"/>
<evidence type="ECO:0000256" key="7">
    <source>
        <dbReference type="ARBA" id="ARBA00023136"/>
    </source>
</evidence>
<dbReference type="Proteomes" id="UP000037175">
    <property type="component" value="Unassembled WGS sequence"/>
</dbReference>
<evidence type="ECO:0000256" key="3">
    <source>
        <dbReference type="ARBA" id="ARBA00022475"/>
    </source>
</evidence>
<dbReference type="PANTHER" id="PTHR30574:SF1">
    <property type="entry name" value="SULPHUR TRANSPORT DOMAIN-CONTAINING PROTEIN"/>
    <property type="match status" value="1"/>
</dbReference>
<comment type="caution">
    <text evidence="10">The sequence shown here is derived from an EMBL/GenBank/DDBJ whole genome shotgun (WGS) entry which is preliminary data.</text>
</comment>